<protein>
    <submittedName>
        <fullName evidence="4">Uncharacterized protein LOC34622901</fullName>
    </submittedName>
</protein>
<evidence type="ECO:0000313" key="4">
    <source>
        <dbReference type="RefSeq" id="XP_026193332.1"/>
    </source>
</evidence>
<proteinExistence type="predicted"/>
<name>A0A6P6S125_9EIME</name>
<dbReference type="OrthoDB" id="354289at2759"/>
<keyword evidence="1" id="KW-0472">Membrane</keyword>
<organism evidence="3 4">
    <name type="scientific">Cyclospora cayetanensis</name>
    <dbReference type="NCBI Taxonomy" id="88456"/>
    <lineage>
        <taxon>Eukaryota</taxon>
        <taxon>Sar</taxon>
        <taxon>Alveolata</taxon>
        <taxon>Apicomplexa</taxon>
        <taxon>Conoidasida</taxon>
        <taxon>Coccidia</taxon>
        <taxon>Eucoccidiorida</taxon>
        <taxon>Eimeriorina</taxon>
        <taxon>Eimeriidae</taxon>
        <taxon>Cyclospora</taxon>
    </lineage>
</organism>
<feature type="transmembrane region" description="Helical" evidence="1">
    <location>
        <begin position="331"/>
        <end position="352"/>
    </location>
</feature>
<reference evidence="4" key="1">
    <citation type="submission" date="2025-08" db="UniProtKB">
        <authorList>
            <consortium name="RefSeq"/>
        </authorList>
    </citation>
    <scope>IDENTIFICATION</scope>
</reference>
<gene>
    <name evidence="4" type="primary">LOC34622901</name>
</gene>
<feature type="transmembrane region" description="Helical" evidence="1">
    <location>
        <begin position="181"/>
        <end position="198"/>
    </location>
</feature>
<sequence>MKSNAVVLATACLLVRTGATDVLQGPEFIDTLLPEIAHVFGVTSTQHTTLEEMNLRAEDVYVLPRAPKVEDCLSALNGIPMTQQAKPFSDSASMLDVKPYESAQLKIAEARAAELAASVAPVVSVAPKSKYYKSSISSMEIAPGAYRSTFYVIFQAVMYLILVPGALRGIRYGRITDVKTMLSNTVFFVCYSVGVVIFQNVLAVRALFALPLSVAFGLYAMRHTLRSMDSVEHLQSTQDNLPYSQGMGKEPLAWLMCIEMYCVLLANFSYHFVSCFVPYVYGLAGLVTSNIIVAGFVYLAYLGAVAYLLYLKIKADPESRKVQSRIVTFNCAYVVASGISFYTNVLAVYRNIGDFVALEPAVFFTATRIFELNLGTAIMIIALLVIWGVGYHEQNQMDERGKNVSTMSSVSLSTEDESRRALEEALNEMQTGVDM</sequence>
<accession>A0A6P6S125</accession>
<feature type="transmembrane region" description="Helical" evidence="1">
    <location>
        <begin position="252"/>
        <end position="273"/>
    </location>
</feature>
<feature type="chain" id="PRO_5028364766" evidence="2">
    <location>
        <begin position="20"/>
        <end position="435"/>
    </location>
</feature>
<keyword evidence="1" id="KW-0812">Transmembrane</keyword>
<feature type="signal peptide" evidence="2">
    <location>
        <begin position="1"/>
        <end position="19"/>
    </location>
</feature>
<evidence type="ECO:0000256" key="2">
    <source>
        <dbReference type="SAM" id="SignalP"/>
    </source>
</evidence>
<dbReference type="AlphaFoldDB" id="A0A6P6S125"/>
<keyword evidence="2" id="KW-0732">Signal</keyword>
<keyword evidence="1" id="KW-1133">Transmembrane helix</keyword>
<dbReference type="Proteomes" id="UP000515125">
    <property type="component" value="Unplaced"/>
</dbReference>
<evidence type="ECO:0000256" key="1">
    <source>
        <dbReference type="SAM" id="Phobius"/>
    </source>
</evidence>
<feature type="transmembrane region" description="Helical" evidence="1">
    <location>
        <begin position="372"/>
        <end position="392"/>
    </location>
</feature>
<keyword evidence="3" id="KW-1185">Reference proteome</keyword>
<evidence type="ECO:0000313" key="3">
    <source>
        <dbReference type="Proteomes" id="UP000515125"/>
    </source>
</evidence>
<feature type="transmembrane region" description="Helical" evidence="1">
    <location>
        <begin position="279"/>
        <end position="310"/>
    </location>
</feature>
<feature type="transmembrane region" description="Helical" evidence="1">
    <location>
        <begin position="150"/>
        <end position="169"/>
    </location>
</feature>
<dbReference type="GeneID" id="34622901"/>
<dbReference type="RefSeq" id="XP_026193332.1">
    <property type="nucleotide sequence ID" value="XM_026337547.1"/>
</dbReference>